<evidence type="ECO:0000313" key="9">
    <source>
        <dbReference type="Proteomes" id="UP000645828"/>
    </source>
</evidence>
<dbReference type="InterPro" id="IPR036388">
    <property type="entry name" value="WH-like_DNA-bd_sf"/>
</dbReference>
<evidence type="ECO:0000313" key="8">
    <source>
        <dbReference type="EMBL" id="CAD7671879.1"/>
    </source>
</evidence>
<proteinExistence type="inferred from homology"/>
<evidence type="ECO:0000256" key="4">
    <source>
        <dbReference type="ARBA" id="ARBA00035021"/>
    </source>
</evidence>
<protein>
    <recommendedName>
        <fullName evidence="6">40S ribosomal protein S25</fullName>
    </recommendedName>
</protein>
<feature type="region of interest" description="Disordered" evidence="7">
    <location>
        <begin position="1"/>
        <end position="38"/>
    </location>
</feature>
<name>A0A811Y2N5_NYCPR</name>
<evidence type="ECO:0000256" key="3">
    <source>
        <dbReference type="ARBA" id="ARBA00023274"/>
    </source>
</evidence>
<sequence length="122" mass="13732">MPPKYDKKKDARKSAKNDRDPVNKSRGKAKTKKRSKGRVRDKLNILDSFDKATYDKLCKKVPNYKLITPATERLKIRGSLARVALQELLSKGLTKLVSKHRAQVIYIGNTKGRDAPAVGKDV</sequence>
<dbReference type="Gene3D" id="1.10.10.10">
    <property type="entry name" value="Winged helix-like DNA-binding domain superfamily/Winged helix DNA-binding domain"/>
    <property type="match status" value="1"/>
</dbReference>
<dbReference type="Proteomes" id="UP000645828">
    <property type="component" value="Unassembled WGS sequence"/>
</dbReference>
<keyword evidence="9" id="KW-1185">Reference proteome</keyword>
<dbReference type="FunFam" id="1.10.10.10:FF:000166">
    <property type="entry name" value="40S ribosomal protein S25"/>
    <property type="match status" value="1"/>
</dbReference>
<evidence type="ECO:0000256" key="2">
    <source>
        <dbReference type="ARBA" id="ARBA00022980"/>
    </source>
</evidence>
<evidence type="ECO:0000256" key="6">
    <source>
        <dbReference type="RuleBase" id="RU366057"/>
    </source>
</evidence>
<comment type="caution">
    <text evidence="8">The sequence shown here is derived from an EMBL/GenBank/DDBJ whole genome shotgun (WGS) entry which is preliminary data.</text>
</comment>
<dbReference type="EMBL" id="CAJHUB010000664">
    <property type="protein sequence ID" value="CAD7671879.1"/>
    <property type="molecule type" value="Genomic_DNA"/>
</dbReference>
<evidence type="ECO:0000256" key="7">
    <source>
        <dbReference type="SAM" id="MobiDB-lite"/>
    </source>
</evidence>
<feature type="compositionally biased region" description="Basic and acidic residues" evidence="7">
    <location>
        <begin position="1"/>
        <end position="23"/>
    </location>
</feature>
<evidence type="ECO:0000256" key="1">
    <source>
        <dbReference type="ARBA" id="ARBA00009106"/>
    </source>
</evidence>
<evidence type="ECO:0000256" key="5">
    <source>
        <dbReference type="ARBA" id="ARBA00045746"/>
    </source>
</evidence>
<keyword evidence="3 6" id="KW-0687">Ribonucleoprotein</keyword>
<dbReference type="GO" id="GO:1990904">
    <property type="term" value="C:ribonucleoprotein complex"/>
    <property type="evidence" value="ECO:0007669"/>
    <property type="project" value="UniProtKB-KW"/>
</dbReference>
<dbReference type="InterPro" id="IPR004977">
    <property type="entry name" value="Ribosomal_eS25"/>
</dbReference>
<feature type="compositionally biased region" description="Basic residues" evidence="7">
    <location>
        <begin position="25"/>
        <end position="37"/>
    </location>
</feature>
<gene>
    <name evidence="8" type="ORF">NYPRO_LOCUS4674</name>
</gene>
<keyword evidence="2 6" id="KW-0689">Ribosomal protein</keyword>
<dbReference type="AlphaFoldDB" id="A0A811Y2N5"/>
<dbReference type="PANTHER" id="PTHR12850">
    <property type="entry name" value="40S RIBOSOMAL PROTEIN S25"/>
    <property type="match status" value="1"/>
</dbReference>
<comment type="similarity">
    <text evidence="1 6">Belongs to the eukaryotic ribosomal protein eS25 family.</text>
</comment>
<dbReference type="GO" id="GO:0022626">
    <property type="term" value="C:cytosolic ribosome"/>
    <property type="evidence" value="ECO:0007669"/>
    <property type="project" value="UniProtKB-ARBA"/>
</dbReference>
<organism evidence="8 9">
    <name type="scientific">Nyctereutes procyonoides</name>
    <name type="common">Raccoon dog</name>
    <name type="synonym">Canis procyonoides</name>
    <dbReference type="NCBI Taxonomy" id="34880"/>
    <lineage>
        <taxon>Eukaryota</taxon>
        <taxon>Metazoa</taxon>
        <taxon>Chordata</taxon>
        <taxon>Craniata</taxon>
        <taxon>Vertebrata</taxon>
        <taxon>Euteleostomi</taxon>
        <taxon>Mammalia</taxon>
        <taxon>Eutheria</taxon>
        <taxon>Laurasiatheria</taxon>
        <taxon>Carnivora</taxon>
        <taxon>Caniformia</taxon>
        <taxon>Canidae</taxon>
        <taxon>Nyctereutes</taxon>
    </lineage>
</organism>
<dbReference type="Pfam" id="PF03297">
    <property type="entry name" value="Ribosomal_S25"/>
    <property type="match status" value="1"/>
</dbReference>
<dbReference type="GO" id="GO:0003735">
    <property type="term" value="F:structural constituent of ribosome"/>
    <property type="evidence" value="ECO:0007669"/>
    <property type="project" value="UniProtKB-ARBA"/>
</dbReference>
<comment type="function">
    <text evidence="5">Component of the small ribosomal subunit. The ribosome is a large ribonucleoprotein complex responsible for the synthesis of proteins in the cell.</text>
</comment>
<accession>A0A811Y2N5</accession>
<reference evidence="8" key="1">
    <citation type="submission" date="2020-12" db="EMBL/GenBank/DDBJ databases">
        <authorList>
            <consortium name="Molecular Ecology Group"/>
        </authorList>
    </citation>
    <scope>NUCLEOTIDE SEQUENCE</scope>
    <source>
        <strain evidence="8">TBG_1078</strain>
    </source>
</reference>
<comment type="subunit">
    <text evidence="4">Component of the small ribosomal subunit.</text>
</comment>